<dbReference type="CDD" id="cd00165">
    <property type="entry name" value="S4"/>
    <property type="match status" value="1"/>
</dbReference>
<dbReference type="EMBL" id="CP091430">
    <property type="protein sequence ID" value="UVI32210.1"/>
    <property type="molecule type" value="Genomic_DNA"/>
</dbReference>
<proteinExistence type="predicted"/>
<reference evidence="4" key="1">
    <citation type="submission" date="2022-01" db="EMBL/GenBank/DDBJ databases">
        <title>Paenibacillus spongiae sp. nov., isolated from marine sponge.</title>
        <authorList>
            <person name="Li Z."/>
            <person name="Zhang M."/>
        </authorList>
    </citation>
    <scope>NUCLEOTIDE SEQUENCE</scope>
    <source>
        <strain evidence="4">PHS-Z3</strain>
    </source>
</reference>
<dbReference type="Gene3D" id="3.10.290.10">
    <property type="entry name" value="RNA-binding S4 domain"/>
    <property type="match status" value="1"/>
</dbReference>
<gene>
    <name evidence="4" type="ORF">L1F29_10485</name>
</gene>
<dbReference type="RefSeq" id="WP_258388267.1">
    <property type="nucleotide sequence ID" value="NZ_CP091430.1"/>
</dbReference>
<dbReference type="Proteomes" id="UP001057877">
    <property type="component" value="Chromosome"/>
</dbReference>
<dbReference type="InterPro" id="IPR012677">
    <property type="entry name" value="Nucleotide-bd_a/b_plait_sf"/>
</dbReference>
<dbReference type="PROSITE" id="PS50889">
    <property type="entry name" value="S4"/>
    <property type="match status" value="1"/>
</dbReference>
<dbReference type="SUPFAM" id="SSF55174">
    <property type="entry name" value="Alpha-L RNA-binding motif"/>
    <property type="match status" value="1"/>
</dbReference>
<organism evidence="4 5">
    <name type="scientific">Paenibacillus spongiae</name>
    <dbReference type="NCBI Taxonomy" id="2909671"/>
    <lineage>
        <taxon>Bacteria</taxon>
        <taxon>Bacillati</taxon>
        <taxon>Bacillota</taxon>
        <taxon>Bacilli</taxon>
        <taxon>Bacillales</taxon>
        <taxon>Paenibacillaceae</taxon>
        <taxon>Paenibacillus</taxon>
    </lineage>
</organism>
<feature type="domain" description="Ribosome-associated protein quality control protein P2 N-terminal" evidence="3">
    <location>
        <begin position="14"/>
        <end position="78"/>
    </location>
</feature>
<evidence type="ECO:0000313" key="4">
    <source>
        <dbReference type="EMBL" id="UVI32210.1"/>
    </source>
</evidence>
<feature type="domain" description="Ribosome-associated protein quality control protein P2 RNA-binding" evidence="2">
    <location>
        <begin position="91"/>
        <end position="163"/>
    </location>
</feature>
<dbReference type="InterPro" id="IPR040591">
    <property type="entry name" value="RqcP2_RBD"/>
</dbReference>
<dbReference type="Gene3D" id="3.30.1370.160">
    <property type="match status" value="1"/>
</dbReference>
<dbReference type="InterPro" id="IPR048443">
    <property type="entry name" value="RqcP2_N"/>
</dbReference>
<keyword evidence="5" id="KW-1185">Reference proteome</keyword>
<dbReference type="Pfam" id="PF17774">
    <property type="entry name" value="YlmH_RBD"/>
    <property type="match status" value="1"/>
</dbReference>
<dbReference type="Gene3D" id="3.30.70.330">
    <property type="match status" value="1"/>
</dbReference>
<name>A0ABY5SFF5_9BACL</name>
<evidence type="ECO:0000313" key="5">
    <source>
        <dbReference type="Proteomes" id="UP001057877"/>
    </source>
</evidence>
<dbReference type="Pfam" id="PF21278">
    <property type="entry name" value="YlmH_1st"/>
    <property type="match status" value="1"/>
</dbReference>
<sequence>MTKQNLYVHFHPDERPFVDRVSEWMERAAYGHEMKRTDFLDPRQAEIVGSLANRMPEVQLKLSGGYEGAERKRALIAPEYRMLDDEPDGVALLRITASSQGHLELEHGDYLGALLGLGIKRDRIGDLHIHEDFCHCLLAEEIADYINIHLRQVHRVHVLTDIVPLSDLRIAEADLEEMSLSVASLRLDGIASDVHRVSRAKIVDPIRAGRCRINWKVEEDPSAPLKEGDVVSMQGLGRFKVLGVEGMTKKGRQRVRIGKFI</sequence>
<keyword evidence="1" id="KW-0694">RNA-binding</keyword>
<evidence type="ECO:0000259" key="3">
    <source>
        <dbReference type="Pfam" id="PF21278"/>
    </source>
</evidence>
<accession>A0ABY5SFF5</accession>
<protein>
    <submittedName>
        <fullName evidence="4">YlmH/Sll1252 family protein</fullName>
    </submittedName>
</protein>
<evidence type="ECO:0000256" key="1">
    <source>
        <dbReference type="PROSITE-ProRule" id="PRU00182"/>
    </source>
</evidence>
<evidence type="ECO:0000259" key="2">
    <source>
        <dbReference type="Pfam" id="PF17774"/>
    </source>
</evidence>
<dbReference type="InterPro" id="IPR036986">
    <property type="entry name" value="S4_RNA-bd_sf"/>
</dbReference>